<dbReference type="PIRSF" id="PIRSF000390">
    <property type="entry name" value="PLP_StrS"/>
    <property type="match status" value="1"/>
</dbReference>
<gene>
    <name evidence="3" type="ORF">S03H2_05793</name>
</gene>
<dbReference type="InterPro" id="IPR000653">
    <property type="entry name" value="DegT/StrS_aminotransferase"/>
</dbReference>
<dbReference type="PANTHER" id="PTHR30244:SF36">
    <property type="entry name" value="3-OXO-GLUCOSE-6-PHOSPHATE:GLUTAMATE AMINOTRANSFERASE"/>
    <property type="match status" value="1"/>
</dbReference>
<dbReference type="Gene3D" id="3.90.1150.10">
    <property type="entry name" value="Aspartate Aminotransferase, domain 1"/>
    <property type="match status" value="1"/>
</dbReference>
<evidence type="ECO:0000256" key="1">
    <source>
        <dbReference type="ARBA" id="ARBA00022898"/>
    </source>
</evidence>
<dbReference type="InterPro" id="IPR015421">
    <property type="entry name" value="PyrdxlP-dep_Trfase_major"/>
</dbReference>
<evidence type="ECO:0008006" key="4">
    <source>
        <dbReference type="Google" id="ProtNLM"/>
    </source>
</evidence>
<dbReference type="InterPro" id="IPR015424">
    <property type="entry name" value="PyrdxlP-dep_Trfase"/>
</dbReference>
<accession>X1FG99</accession>
<dbReference type="EMBL" id="BARU01002458">
    <property type="protein sequence ID" value="GAH28439.1"/>
    <property type="molecule type" value="Genomic_DNA"/>
</dbReference>
<dbReference type="Pfam" id="PF01041">
    <property type="entry name" value="DegT_DnrJ_EryC1"/>
    <property type="match status" value="1"/>
</dbReference>
<keyword evidence="1" id="KW-0663">Pyridoxal phosphate</keyword>
<comment type="similarity">
    <text evidence="2">Belongs to the DegT/DnrJ/EryC1 family.</text>
</comment>
<evidence type="ECO:0000256" key="2">
    <source>
        <dbReference type="ARBA" id="ARBA00037999"/>
    </source>
</evidence>
<dbReference type="Gene3D" id="3.40.640.10">
    <property type="entry name" value="Type I PLP-dependent aspartate aminotransferase-like (Major domain)"/>
    <property type="match status" value="1"/>
</dbReference>
<reference evidence="3" key="1">
    <citation type="journal article" date="2014" name="Front. Microbiol.">
        <title>High frequency of phylogenetically diverse reductive dehalogenase-homologous genes in deep subseafloor sedimentary metagenomes.</title>
        <authorList>
            <person name="Kawai M."/>
            <person name="Futagami T."/>
            <person name="Toyoda A."/>
            <person name="Takaki Y."/>
            <person name="Nishi S."/>
            <person name="Hori S."/>
            <person name="Arai W."/>
            <person name="Tsubouchi T."/>
            <person name="Morono Y."/>
            <person name="Uchiyama I."/>
            <person name="Ito T."/>
            <person name="Fujiyama A."/>
            <person name="Inagaki F."/>
            <person name="Takami H."/>
        </authorList>
    </citation>
    <scope>NUCLEOTIDE SEQUENCE</scope>
    <source>
        <strain evidence="3">Expedition CK06-06</strain>
    </source>
</reference>
<proteinExistence type="inferred from homology"/>
<dbReference type="AlphaFoldDB" id="X1FG99"/>
<dbReference type="PANTHER" id="PTHR30244">
    <property type="entry name" value="TRANSAMINASE"/>
    <property type="match status" value="1"/>
</dbReference>
<dbReference type="CDD" id="cd00616">
    <property type="entry name" value="AHBA_syn"/>
    <property type="match status" value="1"/>
</dbReference>
<dbReference type="GO" id="GO:0000271">
    <property type="term" value="P:polysaccharide biosynthetic process"/>
    <property type="evidence" value="ECO:0007669"/>
    <property type="project" value="TreeGrafter"/>
</dbReference>
<sequence>VLSRGDLILREQVRQFERNIASFLGVDYAVGVNSCTDAMHLSLRAAGLGQVDEVITVSHTFVATVAVIVHCGATPVLVDVGEDFNMDVGQLEEAISPRTKAILPVHLNGRLCDMEKLMDIASRHNLIVIEDAAQALGASVNGKKAGTFGLVGCFSFYPAKILGACGDGGIVVTKNKELSEKIRLLRDHGRETKEDIALFGFNSRLDNLQAAILNVKFSYLSGWIERRRELARLYHKGLANIPALKLPPPPEPQGQYFDVYQNYVVRAQERDRLVVHLRECGIETLISLAKPIHSQKALGLGHFRLPMTEQLSKEVVSLPMYAELSNEQVEYVVDSVREFCKS</sequence>
<dbReference type="GO" id="GO:0030170">
    <property type="term" value="F:pyridoxal phosphate binding"/>
    <property type="evidence" value="ECO:0007669"/>
    <property type="project" value="TreeGrafter"/>
</dbReference>
<dbReference type="InterPro" id="IPR015422">
    <property type="entry name" value="PyrdxlP-dep_Trfase_small"/>
</dbReference>
<dbReference type="SUPFAM" id="SSF53383">
    <property type="entry name" value="PLP-dependent transferases"/>
    <property type="match status" value="1"/>
</dbReference>
<name>X1FG99_9ZZZZ</name>
<evidence type="ECO:0000313" key="3">
    <source>
        <dbReference type="EMBL" id="GAH28439.1"/>
    </source>
</evidence>
<feature type="non-terminal residue" evidence="3">
    <location>
        <position position="1"/>
    </location>
</feature>
<organism evidence="3">
    <name type="scientific">marine sediment metagenome</name>
    <dbReference type="NCBI Taxonomy" id="412755"/>
    <lineage>
        <taxon>unclassified sequences</taxon>
        <taxon>metagenomes</taxon>
        <taxon>ecological metagenomes</taxon>
    </lineage>
</organism>
<dbReference type="GO" id="GO:0008483">
    <property type="term" value="F:transaminase activity"/>
    <property type="evidence" value="ECO:0007669"/>
    <property type="project" value="TreeGrafter"/>
</dbReference>
<protein>
    <recommendedName>
        <fullName evidence="4">DegT/DnrJ/EryC1/StrS family aminotransferase</fullName>
    </recommendedName>
</protein>
<comment type="caution">
    <text evidence="3">The sequence shown here is derived from an EMBL/GenBank/DDBJ whole genome shotgun (WGS) entry which is preliminary data.</text>
</comment>